<name>A0A931G2V1_9MICC</name>
<dbReference type="Gene3D" id="2.130.10.10">
    <property type="entry name" value="YVTN repeat-like/Quinoprotein amine dehydrogenase"/>
    <property type="match status" value="1"/>
</dbReference>
<dbReference type="InterPro" id="IPR006521">
    <property type="entry name" value="Tail_protein_I"/>
</dbReference>
<evidence type="ECO:0000313" key="2">
    <source>
        <dbReference type="EMBL" id="MBG0737936.1"/>
    </source>
</evidence>
<reference evidence="2 3" key="1">
    <citation type="submission" date="2020-11" db="EMBL/GenBank/DDBJ databases">
        <title>Arthrobacter antarcticus sp. nov., isolated from Antarctic Soil.</title>
        <authorList>
            <person name="Li J."/>
        </authorList>
    </citation>
    <scope>NUCLEOTIDE SEQUENCE [LARGE SCALE GENOMIC DNA]</scope>
    <source>
        <strain evidence="2 3">Z1-20</strain>
    </source>
</reference>
<protein>
    <submittedName>
        <fullName evidence="2">Phage tail protein I</fullName>
    </submittedName>
</protein>
<dbReference type="InterPro" id="IPR011748">
    <property type="entry name" value="Unchr_phage_tail-like"/>
</dbReference>
<feature type="region of interest" description="Disordered" evidence="1">
    <location>
        <begin position="369"/>
        <end position="391"/>
    </location>
</feature>
<proteinExistence type="predicted"/>
<dbReference type="AlphaFoldDB" id="A0A931G2V1"/>
<dbReference type="SUPFAM" id="SSF101898">
    <property type="entry name" value="NHL repeat"/>
    <property type="match status" value="1"/>
</dbReference>
<evidence type="ECO:0000313" key="3">
    <source>
        <dbReference type="Proteomes" id="UP000655366"/>
    </source>
</evidence>
<feature type="compositionally biased region" description="Polar residues" evidence="1">
    <location>
        <begin position="642"/>
        <end position="657"/>
    </location>
</feature>
<feature type="region of interest" description="Disordered" evidence="1">
    <location>
        <begin position="624"/>
        <end position="657"/>
    </location>
</feature>
<dbReference type="NCBIfam" id="TIGR01634">
    <property type="entry name" value="tail_P2_I"/>
    <property type="match status" value="1"/>
</dbReference>
<dbReference type="EMBL" id="JADNYM010000001">
    <property type="protein sequence ID" value="MBG0737936.1"/>
    <property type="molecule type" value="Genomic_DNA"/>
</dbReference>
<organism evidence="2 3">
    <name type="scientific">Arthrobacter terrae</name>
    <dbReference type="NCBI Taxonomy" id="2935737"/>
    <lineage>
        <taxon>Bacteria</taxon>
        <taxon>Bacillati</taxon>
        <taxon>Actinomycetota</taxon>
        <taxon>Actinomycetes</taxon>
        <taxon>Micrococcales</taxon>
        <taxon>Micrococcaceae</taxon>
        <taxon>Arthrobacter</taxon>
    </lineage>
</organism>
<dbReference type="RefSeq" id="WP_196394882.1">
    <property type="nucleotide sequence ID" value="NZ_JADNYM010000001.1"/>
</dbReference>
<comment type="caution">
    <text evidence="2">The sequence shown here is derived from an EMBL/GenBank/DDBJ whole genome shotgun (WGS) entry which is preliminary data.</text>
</comment>
<feature type="compositionally biased region" description="Low complexity" evidence="1">
    <location>
        <begin position="624"/>
        <end position="637"/>
    </location>
</feature>
<dbReference type="NCBIfam" id="TIGR02242">
    <property type="entry name" value="tail_TIGR02242"/>
    <property type="match status" value="1"/>
</dbReference>
<sequence>MYGDRSLSLLVQPDQWARCAHSHTALLPGGGVVLDWAEDAAEPATDYCPATACRQAATEHAESGGCGSAHTEPPHTEPAGLAFDRWCRAYRSRPAEGRVDVYDADSASENTPAASPCAGVLGHPAGLAVDRAQRLYVVEPATRSVLVVDLWAQRLLRRVPMGRRRPVDAAPDCGRVAVLLHHPDSLVFLEGRRSPRPGPALINPGCRTGLVPDRLAAGLLVLWRGGGHGVIASPDGTVQLEVDGATAIASTAQGLLVVARAPGLSFRRFQHDDDGWLELEPASAPAFDGGAVAVSPAGRIVFTTPAGFATTAGSAARHEPDGTVVTYRLDSGRYRTRWGRVFLDACMPAGTNTTLRFLTSDDEDVLDPLEASAPGRGARTVPHPELTPPLPSQSLLAAVERNSTLFRRPTGREQPWQQISPEDGFETYESQVNAAPGRYLWLEMHLAGTVQTSPRIRAVRIERPGHQLLSSLPRAWSRDDGDTDFMHRFLAPLEGTLYELDWRAAERAILLDPHTTPQEALPWLAGFAGLVLDRRWPEPARRSLIAEAYRLFARRGTRAALIRILELYLGRAPVIIEAWQLRGLGGMVLGNPPAGPPAPAVGGNARATGMLGRFSIGGSAPAASTMSATSAGSGTPTVPALDNSSTGSVPPSSRRANVQDSFQLAAHRFTLLIPGELTPEQRQVVHGIAEVHRPAHTMYELCELGAGMRVGQRLHVSLTSFVGPDARWAPAVLGRFRVGGDGVVGTHATGSRLGETSRAGQVRVG</sequence>
<dbReference type="InterPro" id="IPR015943">
    <property type="entry name" value="WD40/YVTN_repeat-like_dom_sf"/>
</dbReference>
<gene>
    <name evidence="2" type="ORF">IV500_00580</name>
</gene>
<accession>A0A931G2V1</accession>
<dbReference type="Proteomes" id="UP000655366">
    <property type="component" value="Unassembled WGS sequence"/>
</dbReference>
<keyword evidence="3" id="KW-1185">Reference proteome</keyword>
<evidence type="ECO:0000256" key="1">
    <source>
        <dbReference type="SAM" id="MobiDB-lite"/>
    </source>
</evidence>
<dbReference type="Pfam" id="PF09684">
    <property type="entry name" value="Tail_P2_I"/>
    <property type="match status" value="1"/>
</dbReference>